<evidence type="ECO:0000313" key="4">
    <source>
        <dbReference type="Proteomes" id="UP000591131"/>
    </source>
</evidence>
<feature type="region of interest" description="Disordered" evidence="2">
    <location>
        <begin position="641"/>
        <end position="676"/>
    </location>
</feature>
<feature type="region of interest" description="Disordered" evidence="2">
    <location>
        <begin position="369"/>
        <end position="436"/>
    </location>
</feature>
<feature type="region of interest" description="Disordered" evidence="2">
    <location>
        <begin position="534"/>
        <end position="555"/>
    </location>
</feature>
<feature type="compositionally biased region" description="Basic and acidic residues" evidence="2">
    <location>
        <begin position="310"/>
        <end position="322"/>
    </location>
</feature>
<feature type="compositionally biased region" description="Basic and acidic residues" evidence="2">
    <location>
        <begin position="187"/>
        <end position="203"/>
    </location>
</feature>
<feature type="compositionally biased region" description="Polar residues" evidence="2">
    <location>
        <begin position="277"/>
        <end position="288"/>
    </location>
</feature>
<proteinExistence type="predicted"/>
<feature type="region of interest" description="Disordered" evidence="2">
    <location>
        <begin position="265"/>
        <end position="323"/>
    </location>
</feature>
<feature type="region of interest" description="Disordered" evidence="2">
    <location>
        <begin position="823"/>
        <end position="880"/>
    </location>
</feature>
<feature type="compositionally biased region" description="Polar residues" evidence="2">
    <location>
        <begin position="296"/>
        <end position="308"/>
    </location>
</feature>
<feature type="compositionally biased region" description="Low complexity" evidence="2">
    <location>
        <begin position="838"/>
        <end position="851"/>
    </location>
</feature>
<organism evidence="3 4">
    <name type="scientific">Perkinsus chesapeaki</name>
    <name type="common">Clam parasite</name>
    <name type="synonym">Perkinsus andrewsi</name>
    <dbReference type="NCBI Taxonomy" id="330153"/>
    <lineage>
        <taxon>Eukaryota</taxon>
        <taxon>Sar</taxon>
        <taxon>Alveolata</taxon>
        <taxon>Perkinsozoa</taxon>
        <taxon>Perkinsea</taxon>
        <taxon>Perkinsida</taxon>
        <taxon>Perkinsidae</taxon>
        <taxon>Perkinsus</taxon>
    </lineage>
</organism>
<reference evidence="3 4" key="1">
    <citation type="submission" date="2020-04" db="EMBL/GenBank/DDBJ databases">
        <title>Perkinsus chesapeaki whole genome sequence.</title>
        <authorList>
            <person name="Bogema D.R."/>
        </authorList>
    </citation>
    <scope>NUCLEOTIDE SEQUENCE [LARGE SCALE GENOMIC DNA]</scope>
    <source>
        <strain evidence="3">ATCC PRA-425</strain>
    </source>
</reference>
<gene>
    <name evidence="3" type="ORF">FOL47_005189</name>
</gene>
<keyword evidence="4" id="KW-1185">Reference proteome</keyword>
<keyword evidence="1" id="KW-0175">Coiled coil</keyword>
<evidence type="ECO:0000313" key="3">
    <source>
        <dbReference type="EMBL" id="KAF4664325.1"/>
    </source>
</evidence>
<name>A0A7J6LYL6_PERCH</name>
<feature type="region of interest" description="Disordered" evidence="2">
    <location>
        <begin position="82"/>
        <end position="222"/>
    </location>
</feature>
<sequence length="880" mass="95698">MVVFGDENKGRRKGAELLLSRDATTISCSIEAKNESLKRNWKPPGKIPIITQSDFNSLMATGAFHEDQTRLRAVVEAVSNAPKRKGVTGKRSPPVSKGRGKPEIRGVGRNSKDIVSKTQTRKAPAPVREARPAPQSKVKAVATSRAAPKKASPAKRSAPTLKAAGARRSPPKEKEAPAKETQGQEPRITENRTPTRESVKEGPGKVVAVGEDTGEVDNTLSEANKQIDMKTFYLGGTCETEEEANERERLKQQRYRDELEAQLAERLAESGKRRMSCSRSTQAHTTDGSNGGAALSSDSPCSMTSFGVHSSDEQREEKEKQARLRAILDQQIAEQTEIRIRLEAEKRAREEADEERVRRELVEIAAMETHHHQPTQRSIEQQPSSQGHLTAGSPCPVEQVAVRSPPRHEANSPPTTRSPDASAHPRTASSQAVPTAARVPLQQSSQRLGVVYAPAYLVTQTPHGATVRPISQSLAVPVLRSIPQLNLPARPYVTRSLDRVNTQMQYFAGNLNSLCGQFGQKPTAVERSLRGTTRLVESPSPSAKRGYVVPRSGRADSPIVDSLSSSVVVDNNNKEMQFFLRENVGKAPGRWGGGQPKADDDTSSPEGSDDASRADTARGGLITERSMANISKFISTDSMMDTWTSDKRPNSSQQSSLNDTPRLETPPPELEEPPIREEASVIEAVEDDSDECLNLENSPVQEEESTEELDADLLDESRQSSHCSFIDGPSISLADSLSFLMMDERWSSCHYTAFIATVLQTEELKCRHEIAETLSVLRDRAIIIEQISSSSGDDCSSDYSSESSFLQQLSDDTGLAAIFEDEESDNDDLPAGPFLKLSGSPEESGSIGGSPLVTERHAAASFTEEAAGTGGWSESSGTLE</sequence>
<dbReference type="EMBL" id="JAAPAO010000290">
    <property type="protein sequence ID" value="KAF4664325.1"/>
    <property type="molecule type" value="Genomic_DNA"/>
</dbReference>
<feature type="region of interest" description="Disordered" evidence="2">
    <location>
        <begin position="585"/>
        <end position="623"/>
    </location>
</feature>
<dbReference type="AlphaFoldDB" id="A0A7J6LYL6"/>
<dbReference type="OrthoDB" id="437640at2759"/>
<protein>
    <submittedName>
        <fullName evidence="3">Uncharacterized protein</fullName>
    </submittedName>
</protein>
<comment type="caution">
    <text evidence="3">The sequence shown here is derived from an EMBL/GenBank/DDBJ whole genome shotgun (WGS) entry which is preliminary data.</text>
</comment>
<feature type="coiled-coil region" evidence="1">
    <location>
        <begin position="238"/>
        <end position="265"/>
    </location>
</feature>
<feature type="compositionally biased region" description="Basic and acidic residues" evidence="2">
    <location>
        <begin position="100"/>
        <end position="115"/>
    </location>
</feature>
<feature type="compositionally biased region" description="Low complexity" evidence="2">
    <location>
        <begin position="142"/>
        <end position="160"/>
    </location>
</feature>
<evidence type="ECO:0000256" key="1">
    <source>
        <dbReference type="SAM" id="Coils"/>
    </source>
</evidence>
<dbReference type="Proteomes" id="UP000591131">
    <property type="component" value="Unassembled WGS sequence"/>
</dbReference>
<accession>A0A7J6LYL6</accession>
<feature type="compositionally biased region" description="Polar residues" evidence="2">
    <location>
        <begin position="375"/>
        <end position="388"/>
    </location>
</feature>
<evidence type="ECO:0000256" key="2">
    <source>
        <dbReference type="SAM" id="MobiDB-lite"/>
    </source>
</evidence>
<feature type="compositionally biased region" description="Polar residues" evidence="2">
    <location>
        <begin position="650"/>
        <end position="659"/>
    </location>
</feature>